<gene>
    <name evidence="8" type="ORF">ABDJ38_16150</name>
</gene>
<keyword evidence="9" id="KW-1185">Reference proteome</keyword>
<keyword evidence="5 7" id="KW-1133">Transmembrane helix</keyword>
<reference evidence="8 9" key="1">
    <citation type="submission" date="2024-05" db="EMBL/GenBank/DDBJ databases">
        <authorList>
            <person name="Park S."/>
        </authorList>
    </citation>
    <scope>NUCLEOTIDE SEQUENCE [LARGE SCALE GENOMIC DNA]</scope>
    <source>
        <strain evidence="8 9">DGU5</strain>
    </source>
</reference>
<dbReference type="Pfam" id="PF13641">
    <property type="entry name" value="Glyco_tranf_2_3"/>
    <property type="match status" value="1"/>
</dbReference>
<evidence type="ECO:0000256" key="7">
    <source>
        <dbReference type="SAM" id="Phobius"/>
    </source>
</evidence>
<evidence type="ECO:0000256" key="3">
    <source>
        <dbReference type="ARBA" id="ARBA00022679"/>
    </source>
</evidence>
<name>A0ABV0D0Q2_9SPHN</name>
<feature type="transmembrane region" description="Helical" evidence="7">
    <location>
        <begin position="345"/>
        <end position="367"/>
    </location>
</feature>
<protein>
    <submittedName>
        <fullName evidence="8">Glycosyl transferase family protein</fullName>
    </submittedName>
</protein>
<evidence type="ECO:0000313" key="9">
    <source>
        <dbReference type="Proteomes" id="UP001484535"/>
    </source>
</evidence>
<evidence type="ECO:0000256" key="4">
    <source>
        <dbReference type="ARBA" id="ARBA00022692"/>
    </source>
</evidence>
<dbReference type="InterPro" id="IPR050321">
    <property type="entry name" value="Glycosyltr_2/OpgH_subfam"/>
</dbReference>
<evidence type="ECO:0000256" key="6">
    <source>
        <dbReference type="ARBA" id="ARBA00023136"/>
    </source>
</evidence>
<keyword evidence="4 7" id="KW-0812">Transmembrane</keyword>
<dbReference type="NCBIfam" id="NF011307">
    <property type="entry name" value="PRK14716.1-5"/>
    <property type="match status" value="1"/>
</dbReference>
<feature type="transmembrane region" description="Helical" evidence="7">
    <location>
        <begin position="379"/>
        <end position="397"/>
    </location>
</feature>
<dbReference type="EMBL" id="JBDLBR010000008">
    <property type="protein sequence ID" value="MEN7538709.1"/>
    <property type="molecule type" value="Genomic_DNA"/>
</dbReference>
<evidence type="ECO:0000256" key="5">
    <source>
        <dbReference type="ARBA" id="ARBA00022989"/>
    </source>
</evidence>
<evidence type="ECO:0000256" key="2">
    <source>
        <dbReference type="ARBA" id="ARBA00022676"/>
    </source>
</evidence>
<evidence type="ECO:0000313" key="8">
    <source>
        <dbReference type="EMBL" id="MEN7538709.1"/>
    </source>
</evidence>
<dbReference type="InterPro" id="IPR029044">
    <property type="entry name" value="Nucleotide-diphossugar_trans"/>
</dbReference>
<dbReference type="PANTHER" id="PTHR43867:SF2">
    <property type="entry name" value="CELLULOSE SYNTHASE CATALYTIC SUBUNIT A [UDP-FORMING]"/>
    <property type="match status" value="1"/>
</dbReference>
<comment type="subcellular location">
    <subcellularLocation>
        <location evidence="1">Membrane</location>
        <topology evidence="1">Multi-pass membrane protein</topology>
    </subcellularLocation>
</comment>
<dbReference type="PANTHER" id="PTHR43867">
    <property type="entry name" value="CELLULOSE SYNTHASE CATALYTIC SUBUNIT A [UDP-FORMING]"/>
    <property type="match status" value="1"/>
</dbReference>
<dbReference type="Gene3D" id="3.90.550.10">
    <property type="entry name" value="Spore Coat Polysaccharide Biosynthesis Protein SpsA, Chain A"/>
    <property type="match status" value="1"/>
</dbReference>
<feature type="transmembrane region" description="Helical" evidence="7">
    <location>
        <begin position="20"/>
        <end position="43"/>
    </location>
</feature>
<keyword evidence="3 8" id="KW-0808">Transferase</keyword>
<keyword evidence="2" id="KW-0328">Glycosyltransferase</keyword>
<proteinExistence type="predicted"/>
<organism evidence="8 9">
    <name type="scientific">Aurantiacibacter flavus</name>
    <dbReference type="NCBI Taxonomy" id="3145232"/>
    <lineage>
        <taxon>Bacteria</taxon>
        <taxon>Pseudomonadati</taxon>
        <taxon>Pseudomonadota</taxon>
        <taxon>Alphaproteobacteria</taxon>
        <taxon>Sphingomonadales</taxon>
        <taxon>Erythrobacteraceae</taxon>
        <taxon>Aurantiacibacter</taxon>
    </lineage>
</organism>
<dbReference type="RefSeq" id="WP_346786169.1">
    <property type="nucleotide sequence ID" value="NZ_JBDLBR010000008.1"/>
</dbReference>
<dbReference type="GO" id="GO:0016740">
    <property type="term" value="F:transferase activity"/>
    <property type="evidence" value="ECO:0007669"/>
    <property type="project" value="UniProtKB-KW"/>
</dbReference>
<keyword evidence="6 7" id="KW-0472">Membrane</keyword>
<accession>A0ABV0D0Q2</accession>
<dbReference type="SUPFAM" id="SSF53448">
    <property type="entry name" value="Nucleotide-diphospho-sugar transferases"/>
    <property type="match status" value="1"/>
</dbReference>
<comment type="caution">
    <text evidence="8">The sequence shown here is derived from an EMBL/GenBank/DDBJ whole genome shotgun (WGS) entry which is preliminary data.</text>
</comment>
<evidence type="ECO:0000256" key="1">
    <source>
        <dbReference type="ARBA" id="ARBA00004141"/>
    </source>
</evidence>
<dbReference type="Proteomes" id="UP001484535">
    <property type="component" value="Unassembled WGS sequence"/>
</dbReference>
<sequence length="477" mass="53219">MGVELFRGVEWLALIQYELLLFAGVFFLIGAADEFAVDLIYLCKRWRGELRTLTMATRNVADRQLSGLAVVMIPTWREEKVIAHTVAHALSAWPQADLRIYVGCYSNDSGTLEAAMRGAGGDPRLRIVVHENKGPTSKADCLNRIYAAMALDEMRTGRLVRMVVLHDAEDMVDPAALPLLDRAIEQAEFVQLPVLPVPQSDSRWIGSHYCEEFAEAHGKGMVVRAALATGLPAAGVGCAFERRMLAEMVRQRGTVGPFADRSLTEDYELGLRVALAGGRSRFLRVRDEAGLLVATRAYFPSSIAGAVRQKSRWVHGIALQGWDRLGWSRGIGDCWMRLRDRRGPFAALVLFSGYLLLVLGSLSLLLRQFGLGAEWKPDALLLWLLWLNVASFVWRAGMRFAFTTREYGWLEGLRAVLRIPVSNIIAIMAGRRALFAYIRTLRGAAPKWEKTEHDVHPAQFAADQDLRLEMDLGRTGK</sequence>